<dbReference type="InterPro" id="IPR011610">
    <property type="entry name" value="SAM_mthyl_Trfase_ML2640-like"/>
</dbReference>
<dbReference type="InterPro" id="IPR029063">
    <property type="entry name" value="SAM-dependent_MTases_sf"/>
</dbReference>
<evidence type="ECO:0000256" key="2">
    <source>
        <dbReference type="ARBA" id="ARBA00008138"/>
    </source>
</evidence>
<dbReference type="RefSeq" id="WP_068163892.1">
    <property type="nucleotide sequence ID" value="NZ_BLKU01000002.1"/>
</dbReference>
<dbReference type="GO" id="GO:0008168">
    <property type="term" value="F:methyltransferase activity"/>
    <property type="evidence" value="ECO:0007669"/>
    <property type="project" value="UniProtKB-UniRule"/>
</dbReference>
<evidence type="ECO:0000256" key="4">
    <source>
        <dbReference type="ARBA" id="ARBA00022679"/>
    </source>
</evidence>
<dbReference type="EMBL" id="BLKU01000002">
    <property type="protein sequence ID" value="GFG63533.1"/>
    <property type="molecule type" value="Genomic_DNA"/>
</dbReference>
<evidence type="ECO:0000313" key="9">
    <source>
        <dbReference type="Proteomes" id="UP000465306"/>
    </source>
</evidence>
<evidence type="ECO:0000313" key="8">
    <source>
        <dbReference type="EMBL" id="QPI38637.1"/>
    </source>
</evidence>
<dbReference type="PANTHER" id="PTHR43619">
    <property type="entry name" value="S-ADENOSYL-L-METHIONINE-DEPENDENT METHYLTRANSFERASE YKTD-RELATED"/>
    <property type="match status" value="1"/>
</dbReference>
<dbReference type="SUPFAM" id="SSF53335">
    <property type="entry name" value="S-adenosyl-L-methionine-dependent methyltransferases"/>
    <property type="match status" value="1"/>
</dbReference>
<dbReference type="Pfam" id="PF04072">
    <property type="entry name" value="LCM"/>
    <property type="match status" value="1"/>
</dbReference>
<evidence type="ECO:0000256" key="6">
    <source>
        <dbReference type="RuleBase" id="RU362030"/>
    </source>
</evidence>
<evidence type="ECO:0000256" key="1">
    <source>
        <dbReference type="ARBA" id="ARBA00003907"/>
    </source>
</evidence>
<dbReference type="Gene3D" id="3.40.50.150">
    <property type="entry name" value="Vaccinia Virus protein VP39"/>
    <property type="match status" value="1"/>
</dbReference>
<sequence>MVPTDSDTWDPTTGVGMTATFGAAARAVAANKGLLNDPFAEALVRAAGVDYFTRLIDDERYGADGKNDPLISGMLQILALHARFVDEFLTDACRAGLRQAVILASGLDTRPYRLWWPRGTTVYEIDLPDVIDFKTQVLRDMGAKLGVNRCALGIDLRQDWLTALRRVGFDDAQPTVWVAENLLVGYLPPDAQDRLLRDVTDVSAPGSRLAADHMPTWTSMQLREGQAFVDRWRRHGLDVDLSRLTYAAEFTSVSEFMAANGWQVEELTVVELLETIGMAGRPQVSPRHAEISPRYVTAIRMDDRNASNS</sequence>
<dbReference type="Proteomes" id="UP000663583">
    <property type="component" value="Chromosome"/>
</dbReference>
<reference evidence="7 9" key="1">
    <citation type="journal article" date="2019" name="Emerg. Microbes Infect.">
        <title>Comprehensive subspecies identification of 175 nontuberculous mycobacteria species based on 7547 genomic profiles.</title>
        <authorList>
            <person name="Matsumoto Y."/>
            <person name="Kinjo T."/>
            <person name="Motooka D."/>
            <person name="Nabeya D."/>
            <person name="Jung N."/>
            <person name="Uechi K."/>
            <person name="Horii T."/>
            <person name="Iida T."/>
            <person name="Fujita J."/>
            <person name="Nakamura S."/>
        </authorList>
    </citation>
    <scope>NUCLEOTIDE SEQUENCE [LARGE SCALE GENOMIC DNA]</scope>
    <source>
        <strain evidence="7 9">JCM 13573</strain>
    </source>
</reference>
<dbReference type="EMBL" id="CP065047">
    <property type="protein sequence ID" value="QPI38637.1"/>
    <property type="molecule type" value="Genomic_DNA"/>
</dbReference>
<dbReference type="InterPro" id="IPR007213">
    <property type="entry name" value="Ppm1/Ppm2/Tcmp"/>
</dbReference>
<organism evidence="8 10">
    <name type="scientific">Mycobacterium kubicae</name>
    <dbReference type="NCBI Taxonomy" id="120959"/>
    <lineage>
        <taxon>Bacteria</taxon>
        <taxon>Bacillati</taxon>
        <taxon>Actinomycetota</taxon>
        <taxon>Actinomycetes</taxon>
        <taxon>Mycobacteriales</taxon>
        <taxon>Mycobacteriaceae</taxon>
        <taxon>Mycobacterium</taxon>
        <taxon>Mycobacterium simiae complex</taxon>
    </lineage>
</organism>
<dbReference type="PANTHER" id="PTHR43619:SF2">
    <property type="entry name" value="S-ADENOSYL-L-METHIONINE-DEPENDENT METHYLTRANSFERASES SUPERFAMILY PROTEIN"/>
    <property type="match status" value="1"/>
</dbReference>
<keyword evidence="9" id="KW-1185">Reference proteome</keyword>
<dbReference type="KEGG" id="mku:I2456_03635"/>
<name>A0AAX1JE09_9MYCO</name>
<dbReference type="GO" id="GO:0032259">
    <property type="term" value="P:methylation"/>
    <property type="evidence" value="ECO:0007669"/>
    <property type="project" value="UniProtKB-KW"/>
</dbReference>
<dbReference type="AlphaFoldDB" id="A0AAX1JE09"/>
<protein>
    <recommendedName>
        <fullName evidence="6">S-adenosyl-L-methionine-dependent methyltransferase</fullName>
        <ecNumber evidence="6">2.1.1.-</ecNumber>
    </recommendedName>
</protein>
<evidence type="ECO:0000313" key="7">
    <source>
        <dbReference type="EMBL" id="GFG63533.1"/>
    </source>
</evidence>
<dbReference type="NCBIfam" id="TIGR00027">
    <property type="entry name" value="mthyl_TIGR00027"/>
    <property type="match status" value="1"/>
</dbReference>
<keyword evidence="4 8" id="KW-0808">Transferase</keyword>
<reference evidence="7" key="2">
    <citation type="submission" date="2020-02" db="EMBL/GenBank/DDBJ databases">
        <authorList>
            <person name="Matsumoto Y."/>
            <person name="Kinjo T."/>
            <person name="Motooka D."/>
            <person name="Nabeya D."/>
            <person name="Jung N."/>
            <person name="Uechi K."/>
            <person name="Horii T."/>
            <person name="Iida T."/>
            <person name="Fujita J."/>
            <person name="Nakamura S."/>
        </authorList>
    </citation>
    <scope>NUCLEOTIDE SEQUENCE</scope>
    <source>
        <strain evidence="7">JCM 13573</strain>
    </source>
</reference>
<gene>
    <name evidence="8" type="ORF">I2456_03635</name>
    <name evidence="7" type="ORF">MKUB_10230</name>
</gene>
<accession>A0AAX1JE09</accession>
<evidence type="ECO:0000313" key="10">
    <source>
        <dbReference type="Proteomes" id="UP000663583"/>
    </source>
</evidence>
<dbReference type="EC" id="2.1.1.-" evidence="6"/>
<keyword evidence="5 6" id="KW-0949">S-adenosyl-L-methionine</keyword>
<keyword evidence="3 6" id="KW-0489">Methyltransferase</keyword>
<comment type="function">
    <text evidence="1 6">Exhibits S-adenosyl-L-methionine-dependent methyltransferase activity.</text>
</comment>
<evidence type="ECO:0000256" key="5">
    <source>
        <dbReference type="ARBA" id="ARBA00022691"/>
    </source>
</evidence>
<reference evidence="8" key="3">
    <citation type="submission" date="2020-11" db="EMBL/GenBank/DDBJ databases">
        <title>Intraspecies plasmid and genomic variation of Mycobacterium kubicae revealed by the complete genome sequences of two clinical isolates.</title>
        <authorList>
            <person name="Hendrix J.R."/>
            <person name="Epperson L.E."/>
            <person name="Honda J.R."/>
            <person name="Strong M."/>
        </authorList>
    </citation>
    <scope>NUCLEOTIDE SEQUENCE</scope>
    <source>
        <strain evidence="8">JCM 13573</strain>
    </source>
</reference>
<comment type="similarity">
    <text evidence="2 6">Belongs to the UPF0677 family.</text>
</comment>
<proteinExistence type="inferred from homology"/>
<evidence type="ECO:0000256" key="3">
    <source>
        <dbReference type="ARBA" id="ARBA00022603"/>
    </source>
</evidence>
<dbReference type="Proteomes" id="UP000465306">
    <property type="component" value="Unassembled WGS sequence"/>
</dbReference>